<dbReference type="OrthoDB" id="5348404at2759"/>
<dbReference type="PANTHER" id="PTHR31683:SF18">
    <property type="entry name" value="PECTATE LYASE 21-RELATED"/>
    <property type="match status" value="1"/>
</dbReference>
<evidence type="ECO:0000256" key="2">
    <source>
        <dbReference type="ARBA" id="ARBA00023239"/>
    </source>
</evidence>
<dbReference type="PANTHER" id="PTHR31683">
    <property type="entry name" value="PECTATE LYASE 18-RELATED"/>
    <property type="match status" value="1"/>
</dbReference>
<keyword evidence="3" id="KW-0624">Polysaccharide degradation</keyword>
<sequence length="238" mass="25852">MGGTIVTVSNVADLRKYATSFRKYIIKVQGTITVTPAGEEIHVTNDKTIVGVGNSAAIQNSGFGIHNVKNVIIRNLRITNPSDPDTSDHDAIQADTSSNIWIDHCISKLEETDGPPTSPLKAQSTMTRNPNADNLRYVHLYNSYLINNVERGIYIEGSTEAGVENCYVSGTRNPLFVSANRRLQASGMMFENCNGTRAGNKGTVFDPRSFYSYTLDATKNVPSIVKANAGRQTSVCSA</sequence>
<protein>
    <submittedName>
        <fullName evidence="5">Pectin lyase fold/virulence factor</fullName>
    </submittedName>
</protein>
<feature type="domain" description="Pectate lyase" evidence="4">
    <location>
        <begin position="1"/>
        <end position="182"/>
    </location>
</feature>
<dbReference type="InterPro" id="IPR012334">
    <property type="entry name" value="Pectin_lyas_fold"/>
</dbReference>
<dbReference type="Gene3D" id="2.160.20.10">
    <property type="entry name" value="Single-stranded right-handed beta-helix, Pectin lyase-like"/>
    <property type="match status" value="2"/>
</dbReference>
<accession>A0A5C3Q4U5</accession>
<keyword evidence="6" id="KW-1185">Reference proteome</keyword>
<keyword evidence="3" id="KW-0964">Secreted</keyword>
<dbReference type="SUPFAM" id="SSF51126">
    <property type="entry name" value="Pectin lyase-like"/>
    <property type="match status" value="1"/>
</dbReference>
<organism evidence="5 6">
    <name type="scientific">Pterulicium gracile</name>
    <dbReference type="NCBI Taxonomy" id="1884261"/>
    <lineage>
        <taxon>Eukaryota</taxon>
        <taxon>Fungi</taxon>
        <taxon>Dikarya</taxon>
        <taxon>Basidiomycota</taxon>
        <taxon>Agaricomycotina</taxon>
        <taxon>Agaricomycetes</taxon>
        <taxon>Agaricomycetidae</taxon>
        <taxon>Agaricales</taxon>
        <taxon>Pleurotineae</taxon>
        <taxon>Pterulaceae</taxon>
        <taxon>Pterulicium</taxon>
    </lineage>
</organism>
<dbReference type="SMART" id="SM00656">
    <property type="entry name" value="Amb_all"/>
    <property type="match status" value="1"/>
</dbReference>
<dbReference type="GO" id="GO:0005576">
    <property type="term" value="C:extracellular region"/>
    <property type="evidence" value="ECO:0007669"/>
    <property type="project" value="UniProtKB-SubCell"/>
</dbReference>
<dbReference type="GO" id="GO:0000272">
    <property type="term" value="P:polysaccharide catabolic process"/>
    <property type="evidence" value="ECO:0007669"/>
    <property type="project" value="UniProtKB-KW"/>
</dbReference>
<comment type="subcellular location">
    <subcellularLocation>
        <location evidence="3">Secreted</location>
    </subcellularLocation>
</comment>
<gene>
    <name evidence="5" type="ORF">BDV98DRAFT_608012</name>
</gene>
<evidence type="ECO:0000256" key="1">
    <source>
        <dbReference type="ARBA" id="ARBA00010980"/>
    </source>
</evidence>
<dbReference type="STRING" id="1884261.A0A5C3Q4U5"/>
<dbReference type="InterPro" id="IPR045032">
    <property type="entry name" value="PEL"/>
</dbReference>
<evidence type="ECO:0000313" key="5">
    <source>
        <dbReference type="EMBL" id="TFK96841.1"/>
    </source>
</evidence>
<dbReference type="Pfam" id="PF00544">
    <property type="entry name" value="Pectate_lyase_4"/>
    <property type="match status" value="1"/>
</dbReference>
<reference evidence="5 6" key="1">
    <citation type="journal article" date="2019" name="Nat. Ecol. Evol.">
        <title>Megaphylogeny resolves global patterns of mushroom evolution.</title>
        <authorList>
            <person name="Varga T."/>
            <person name="Krizsan K."/>
            <person name="Foldi C."/>
            <person name="Dima B."/>
            <person name="Sanchez-Garcia M."/>
            <person name="Sanchez-Ramirez S."/>
            <person name="Szollosi G.J."/>
            <person name="Szarkandi J.G."/>
            <person name="Papp V."/>
            <person name="Albert L."/>
            <person name="Andreopoulos W."/>
            <person name="Angelini C."/>
            <person name="Antonin V."/>
            <person name="Barry K.W."/>
            <person name="Bougher N.L."/>
            <person name="Buchanan P."/>
            <person name="Buyck B."/>
            <person name="Bense V."/>
            <person name="Catcheside P."/>
            <person name="Chovatia M."/>
            <person name="Cooper J."/>
            <person name="Damon W."/>
            <person name="Desjardin D."/>
            <person name="Finy P."/>
            <person name="Geml J."/>
            <person name="Haridas S."/>
            <person name="Hughes K."/>
            <person name="Justo A."/>
            <person name="Karasinski D."/>
            <person name="Kautmanova I."/>
            <person name="Kiss B."/>
            <person name="Kocsube S."/>
            <person name="Kotiranta H."/>
            <person name="LaButti K.M."/>
            <person name="Lechner B.E."/>
            <person name="Liimatainen K."/>
            <person name="Lipzen A."/>
            <person name="Lukacs Z."/>
            <person name="Mihaltcheva S."/>
            <person name="Morgado L.N."/>
            <person name="Niskanen T."/>
            <person name="Noordeloos M.E."/>
            <person name="Ohm R.A."/>
            <person name="Ortiz-Santana B."/>
            <person name="Ovrebo C."/>
            <person name="Racz N."/>
            <person name="Riley R."/>
            <person name="Savchenko A."/>
            <person name="Shiryaev A."/>
            <person name="Soop K."/>
            <person name="Spirin V."/>
            <person name="Szebenyi C."/>
            <person name="Tomsovsky M."/>
            <person name="Tulloss R.E."/>
            <person name="Uehling J."/>
            <person name="Grigoriev I.V."/>
            <person name="Vagvolgyi C."/>
            <person name="Papp T."/>
            <person name="Martin F.M."/>
            <person name="Miettinen O."/>
            <person name="Hibbett D.S."/>
            <person name="Nagy L.G."/>
        </authorList>
    </citation>
    <scope>NUCLEOTIDE SEQUENCE [LARGE SCALE GENOMIC DNA]</scope>
    <source>
        <strain evidence="5 6">CBS 309.79</strain>
    </source>
</reference>
<evidence type="ECO:0000259" key="4">
    <source>
        <dbReference type="SMART" id="SM00656"/>
    </source>
</evidence>
<dbReference type="AlphaFoldDB" id="A0A5C3Q4U5"/>
<keyword evidence="2 3" id="KW-0456">Lyase</keyword>
<comment type="similarity">
    <text evidence="1 3">Belongs to the polysaccharide lyase 1 family.</text>
</comment>
<keyword evidence="3" id="KW-0119">Carbohydrate metabolism</keyword>
<dbReference type="EMBL" id="ML178854">
    <property type="protein sequence ID" value="TFK96841.1"/>
    <property type="molecule type" value="Genomic_DNA"/>
</dbReference>
<dbReference type="InterPro" id="IPR002022">
    <property type="entry name" value="Pec_lyase"/>
</dbReference>
<name>A0A5C3Q4U5_9AGAR</name>
<dbReference type="GO" id="GO:0030570">
    <property type="term" value="F:pectate lyase activity"/>
    <property type="evidence" value="ECO:0007669"/>
    <property type="project" value="InterPro"/>
</dbReference>
<dbReference type="InterPro" id="IPR011050">
    <property type="entry name" value="Pectin_lyase_fold/virulence"/>
</dbReference>
<evidence type="ECO:0000313" key="6">
    <source>
        <dbReference type="Proteomes" id="UP000305067"/>
    </source>
</evidence>
<evidence type="ECO:0000256" key="3">
    <source>
        <dbReference type="RuleBase" id="RU361173"/>
    </source>
</evidence>
<proteinExistence type="inferred from homology"/>
<dbReference type="Proteomes" id="UP000305067">
    <property type="component" value="Unassembled WGS sequence"/>
</dbReference>